<dbReference type="InterPro" id="IPR029058">
    <property type="entry name" value="AB_hydrolase_fold"/>
</dbReference>
<dbReference type="Pfam" id="PF00450">
    <property type="entry name" value="Peptidase_S10"/>
    <property type="match status" value="1"/>
</dbReference>
<dbReference type="GO" id="GO:0006508">
    <property type="term" value="P:proteolysis"/>
    <property type="evidence" value="ECO:0007669"/>
    <property type="project" value="InterPro"/>
</dbReference>
<dbReference type="AlphaFoldDB" id="A0A9J6G7L2"/>
<comment type="caution">
    <text evidence="2">The sequence shown here is derived from an EMBL/GenBank/DDBJ whole genome shotgun (WGS) entry which is preliminary data.</text>
</comment>
<dbReference type="VEuPathDB" id="VectorBase:HLOH_061614"/>
<comment type="similarity">
    <text evidence="1">Belongs to the peptidase S10 family.</text>
</comment>
<dbReference type="InterPro" id="IPR001563">
    <property type="entry name" value="Peptidase_S10"/>
</dbReference>
<dbReference type="Proteomes" id="UP000821853">
    <property type="component" value="Chromosome 3"/>
</dbReference>
<sequence length="74" mass="8851">MKTVAWKGQSEYATLPRQPWRMRTDRVLGYYRHLYNYTEVLVRGAGHVVAYDKPREVLELVYRFIFDTPLDASR</sequence>
<protein>
    <recommendedName>
        <fullName evidence="4">Serine carboxypeptidase</fullName>
    </recommendedName>
</protein>
<gene>
    <name evidence="2" type="ORF">HPB48_019740</name>
</gene>
<evidence type="ECO:0000256" key="1">
    <source>
        <dbReference type="ARBA" id="ARBA00009431"/>
    </source>
</evidence>
<reference evidence="2 3" key="1">
    <citation type="journal article" date="2020" name="Cell">
        <title>Large-Scale Comparative Analyses of Tick Genomes Elucidate Their Genetic Diversity and Vector Capacities.</title>
        <authorList>
            <consortium name="Tick Genome and Microbiome Consortium (TIGMIC)"/>
            <person name="Jia N."/>
            <person name="Wang J."/>
            <person name="Shi W."/>
            <person name="Du L."/>
            <person name="Sun Y."/>
            <person name="Zhan W."/>
            <person name="Jiang J.F."/>
            <person name="Wang Q."/>
            <person name="Zhang B."/>
            <person name="Ji P."/>
            <person name="Bell-Sakyi L."/>
            <person name="Cui X.M."/>
            <person name="Yuan T.T."/>
            <person name="Jiang B.G."/>
            <person name="Yang W.F."/>
            <person name="Lam T.T."/>
            <person name="Chang Q.C."/>
            <person name="Ding S.J."/>
            <person name="Wang X.J."/>
            <person name="Zhu J.G."/>
            <person name="Ruan X.D."/>
            <person name="Zhao L."/>
            <person name="Wei J.T."/>
            <person name="Ye R.Z."/>
            <person name="Que T.C."/>
            <person name="Du C.H."/>
            <person name="Zhou Y.H."/>
            <person name="Cheng J.X."/>
            <person name="Dai P.F."/>
            <person name="Guo W.B."/>
            <person name="Han X.H."/>
            <person name="Huang E.J."/>
            <person name="Li L.F."/>
            <person name="Wei W."/>
            <person name="Gao Y.C."/>
            <person name="Liu J.Z."/>
            <person name="Shao H.Z."/>
            <person name="Wang X."/>
            <person name="Wang C.C."/>
            <person name="Yang T.C."/>
            <person name="Huo Q.B."/>
            <person name="Li W."/>
            <person name="Chen H.Y."/>
            <person name="Chen S.E."/>
            <person name="Zhou L.G."/>
            <person name="Ni X.B."/>
            <person name="Tian J.H."/>
            <person name="Sheng Y."/>
            <person name="Liu T."/>
            <person name="Pan Y.S."/>
            <person name="Xia L.Y."/>
            <person name="Li J."/>
            <person name="Zhao F."/>
            <person name="Cao W.C."/>
        </authorList>
    </citation>
    <scope>NUCLEOTIDE SEQUENCE [LARGE SCALE GENOMIC DNA]</scope>
    <source>
        <strain evidence="2">HaeL-2018</strain>
    </source>
</reference>
<evidence type="ECO:0000313" key="2">
    <source>
        <dbReference type="EMBL" id="KAH9370895.1"/>
    </source>
</evidence>
<dbReference type="SUPFAM" id="SSF53474">
    <property type="entry name" value="alpha/beta-Hydrolases"/>
    <property type="match status" value="1"/>
</dbReference>
<dbReference type="Gene3D" id="3.40.50.1820">
    <property type="entry name" value="alpha/beta hydrolase"/>
    <property type="match status" value="1"/>
</dbReference>
<evidence type="ECO:0008006" key="4">
    <source>
        <dbReference type="Google" id="ProtNLM"/>
    </source>
</evidence>
<dbReference type="EMBL" id="JABSTR010000005">
    <property type="protein sequence ID" value="KAH9370895.1"/>
    <property type="molecule type" value="Genomic_DNA"/>
</dbReference>
<dbReference type="OrthoDB" id="6496160at2759"/>
<name>A0A9J6G7L2_HAELO</name>
<dbReference type="GO" id="GO:0004185">
    <property type="term" value="F:serine-type carboxypeptidase activity"/>
    <property type="evidence" value="ECO:0007669"/>
    <property type="project" value="InterPro"/>
</dbReference>
<organism evidence="2 3">
    <name type="scientific">Haemaphysalis longicornis</name>
    <name type="common">Bush tick</name>
    <dbReference type="NCBI Taxonomy" id="44386"/>
    <lineage>
        <taxon>Eukaryota</taxon>
        <taxon>Metazoa</taxon>
        <taxon>Ecdysozoa</taxon>
        <taxon>Arthropoda</taxon>
        <taxon>Chelicerata</taxon>
        <taxon>Arachnida</taxon>
        <taxon>Acari</taxon>
        <taxon>Parasitiformes</taxon>
        <taxon>Ixodida</taxon>
        <taxon>Ixodoidea</taxon>
        <taxon>Ixodidae</taxon>
        <taxon>Haemaphysalinae</taxon>
        <taxon>Haemaphysalis</taxon>
    </lineage>
</organism>
<accession>A0A9J6G7L2</accession>
<keyword evidence="3" id="KW-1185">Reference proteome</keyword>
<evidence type="ECO:0000313" key="3">
    <source>
        <dbReference type="Proteomes" id="UP000821853"/>
    </source>
</evidence>
<proteinExistence type="inferred from homology"/>